<gene>
    <name evidence="11" type="ORF">CASFOL_031283</name>
</gene>
<keyword evidence="12" id="KW-1185">Reference proteome</keyword>
<dbReference type="FunFam" id="2.30.180.10:FF:000012">
    <property type="entry name" value="Fasciclin-like arabinogalactan protein 7"/>
    <property type="match status" value="1"/>
</dbReference>
<sequence length="265" mass="28125">MKMKNQPMTVIGLLMVFIILPAPTNAQKSPPAPLAGPTPTPAPAPAPEYVNLTYLFSVAGPFHTFLDHLQTTKVIDTFQTQANNTHQGITIFVPKDTAFSHPRRSLSNLTQDQLKNLLLFHALPRYYSLSDFTDLSRRNPVPTLAGGGLYSLNFTDNSGTIQMTSGWSTSKISSAVHSGDPVSIFQVDSVLLPEAIFGTDIPPTPAPAPAPEIAPAADSNDQRIRGRGAGGGSSSAPNSANSAVSVRMGLSSVVAVVGMLLLCWF</sequence>
<dbReference type="InterPro" id="IPR036378">
    <property type="entry name" value="FAS1_dom_sf"/>
</dbReference>
<keyword evidence="5 9" id="KW-0732">Signal</keyword>
<evidence type="ECO:0000256" key="5">
    <source>
        <dbReference type="ARBA" id="ARBA00022729"/>
    </source>
</evidence>
<dbReference type="Proteomes" id="UP001632038">
    <property type="component" value="Unassembled WGS sequence"/>
</dbReference>
<dbReference type="GO" id="GO:0005886">
    <property type="term" value="C:plasma membrane"/>
    <property type="evidence" value="ECO:0007669"/>
    <property type="project" value="UniProtKB-SubCell"/>
</dbReference>
<evidence type="ECO:0000313" key="11">
    <source>
        <dbReference type="EMBL" id="KAL3624615.1"/>
    </source>
</evidence>
<evidence type="ECO:0000256" key="3">
    <source>
        <dbReference type="ARBA" id="ARBA00022475"/>
    </source>
</evidence>
<keyword evidence="4" id="KW-0336">GPI-anchor</keyword>
<evidence type="ECO:0000259" key="10">
    <source>
        <dbReference type="PROSITE" id="PS50213"/>
    </source>
</evidence>
<evidence type="ECO:0000256" key="4">
    <source>
        <dbReference type="ARBA" id="ARBA00022622"/>
    </source>
</evidence>
<keyword evidence="6" id="KW-0472">Membrane</keyword>
<evidence type="ECO:0000256" key="8">
    <source>
        <dbReference type="SAM" id="MobiDB-lite"/>
    </source>
</evidence>
<keyword evidence="4" id="KW-0325">Glycoprotein</keyword>
<dbReference type="InterPro" id="IPR000782">
    <property type="entry name" value="FAS1_domain"/>
</dbReference>
<dbReference type="PANTHER" id="PTHR32077:SF3">
    <property type="entry name" value="FASCICLIN-LIKE ARABINOGALACTAN PROTEIN 7"/>
    <property type="match status" value="1"/>
</dbReference>
<evidence type="ECO:0000256" key="2">
    <source>
        <dbReference type="ARBA" id="ARBA00007843"/>
    </source>
</evidence>
<dbReference type="EMBL" id="JAVIJP010000053">
    <property type="protein sequence ID" value="KAL3624615.1"/>
    <property type="molecule type" value="Genomic_DNA"/>
</dbReference>
<organism evidence="11 12">
    <name type="scientific">Castilleja foliolosa</name>
    <dbReference type="NCBI Taxonomy" id="1961234"/>
    <lineage>
        <taxon>Eukaryota</taxon>
        <taxon>Viridiplantae</taxon>
        <taxon>Streptophyta</taxon>
        <taxon>Embryophyta</taxon>
        <taxon>Tracheophyta</taxon>
        <taxon>Spermatophyta</taxon>
        <taxon>Magnoliopsida</taxon>
        <taxon>eudicotyledons</taxon>
        <taxon>Gunneridae</taxon>
        <taxon>Pentapetalae</taxon>
        <taxon>asterids</taxon>
        <taxon>lamiids</taxon>
        <taxon>Lamiales</taxon>
        <taxon>Orobanchaceae</taxon>
        <taxon>Pedicularideae</taxon>
        <taxon>Castillejinae</taxon>
        <taxon>Castilleja</taxon>
    </lineage>
</organism>
<accession>A0ABD3C495</accession>
<evidence type="ECO:0000313" key="12">
    <source>
        <dbReference type="Proteomes" id="UP001632038"/>
    </source>
</evidence>
<evidence type="ECO:0000256" key="7">
    <source>
        <dbReference type="ARBA" id="ARBA00024686"/>
    </source>
</evidence>
<keyword evidence="3" id="KW-1003">Cell membrane</keyword>
<comment type="similarity">
    <text evidence="2">Belongs to the fasciclin-like AGP family.</text>
</comment>
<dbReference type="SUPFAM" id="SSF82153">
    <property type="entry name" value="FAS1 domain"/>
    <property type="match status" value="1"/>
</dbReference>
<evidence type="ECO:0000256" key="1">
    <source>
        <dbReference type="ARBA" id="ARBA00004609"/>
    </source>
</evidence>
<feature type="domain" description="FAS1" evidence="10">
    <location>
        <begin position="49"/>
        <end position="191"/>
    </location>
</feature>
<dbReference type="PANTHER" id="PTHR32077">
    <property type="entry name" value="FASCICLIN-LIKE ARABINOGALACTAN PROTEIN"/>
    <property type="match status" value="1"/>
</dbReference>
<comment type="function">
    <text evidence="7">May be a cell surface adhesion protein.</text>
</comment>
<evidence type="ECO:0000256" key="6">
    <source>
        <dbReference type="ARBA" id="ARBA00023136"/>
    </source>
</evidence>
<dbReference type="GO" id="GO:0098552">
    <property type="term" value="C:side of membrane"/>
    <property type="evidence" value="ECO:0007669"/>
    <property type="project" value="UniProtKB-KW"/>
</dbReference>
<feature type="compositionally biased region" description="Pro residues" evidence="8">
    <location>
        <begin position="202"/>
        <end position="212"/>
    </location>
</feature>
<dbReference type="PROSITE" id="PS50213">
    <property type="entry name" value="FAS1"/>
    <property type="match status" value="1"/>
</dbReference>
<dbReference type="AlphaFoldDB" id="A0ABD3C495"/>
<feature type="chain" id="PRO_5044871107" description="FAS1 domain-containing protein" evidence="9">
    <location>
        <begin position="27"/>
        <end position="265"/>
    </location>
</feature>
<dbReference type="SMART" id="SM00554">
    <property type="entry name" value="FAS1"/>
    <property type="match status" value="1"/>
</dbReference>
<name>A0ABD3C495_9LAMI</name>
<comment type="caution">
    <text evidence="11">The sequence shown here is derived from an EMBL/GenBank/DDBJ whole genome shotgun (WGS) entry which is preliminary data.</text>
</comment>
<feature type="signal peptide" evidence="9">
    <location>
        <begin position="1"/>
        <end position="26"/>
    </location>
</feature>
<evidence type="ECO:0000256" key="9">
    <source>
        <dbReference type="SAM" id="SignalP"/>
    </source>
</evidence>
<reference evidence="12" key="1">
    <citation type="journal article" date="2024" name="IScience">
        <title>Strigolactones Initiate the Formation of Haustorium-like Structures in Castilleja.</title>
        <authorList>
            <person name="Buerger M."/>
            <person name="Peterson D."/>
            <person name="Chory J."/>
        </authorList>
    </citation>
    <scope>NUCLEOTIDE SEQUENCE [LARGE SCALE GENOMIC DNA]</scope>
</reference>
<feature type="region of interest" description="Disordered" evidence="8">
    <location>
        <begin position="201"/>
        <end position="240"/>
    </location>
</feature>
<dbReference type="Pfam" id="PF02469">
    <property type="entry name" value="Fasciclin"/>
    <property type="match status" value="1"/>
</dbReference>
<dbReference type="Gene3D" id="2.30.180.10">
    <property type="entry name" value="FAS1 domain"/>
    <property type="match status" value="1"/>
</dbReference>
<dbReference type="InterPro" id="IPR045003">
    <property type="entry name" value="FLA_A"/>
</dbReference>
<protein>
    <recommendedName>
        <fullName evidence="10">FAS1 domain-containing protein</fullName>
    </recommendedName>
</protein>
<keyword evidence="4" id="KW-0449">Lipoprotein</keyword>
<comment type="subcellular location">
    <subcellularLocation>
        <location evidence="1">Cell membrane</location>
        <topology evidence="1">Lipid-anchor</topology>
        <topology evidence="1">GPI-anchor</topology>
    </subcellularLocation>
</comment>
<proteinExistence type="inferred from homology"/>